<dbReference type="GO" id="GO:0031201">
    <property type="term" value="C:SNARE complex"/>
    <property type="evidence" value="ECO:0007669"/>
    <property type="project" value="TreeGrafter"/>
</dbReference>
<dbReference type="EMBL" id="GAMC01002688">
    <property type="protein sequence ID" value="JAC03868.1"/>
    <property type="molecule type" value="mRNA"/>
</dbReference>
<name>W8BX74_CERCA</name>
<evidence type="ECO:0000313" key="12">
    <source>
        <dbReference type="EMBL" id="JAC03868.1"/>
    </source>
</evidence>
<dbReference type="GO" id="GO:0000139">
    <property type="term" value="C:Golgi membrane"/>
    <property type="evidence" value="ECO:0007669"/>
    <property type="project" value="UniProtKB-SubCell"/>
</dbReference>
<sequence>MTSRNLTEVFVIMRNNASKNRNLYSDREDDAERLIKHSIRDAEEGLEMRDDYGTPPMWIDKLEEAQYTLSKIKPKLDELGSLHARHLLQPAFDENHEEETEIESLSQEISKLITSTHRHIQCIRSSLGVGTRMEQKLTENVVTCLLLQLQELTSKFRNSQSSYIRQLNSREERSQKYFDNDDFTNVDLVSVSTDDRGNYVDTFDNFLQPVTNELDNKKSNLNHSYLYDDESTQQIDEDFQRPISKRMTKQQLLLFEEENTRVALSRDEEVTKIVKSIYDLNDIFKDLSQMVQEQGTVLDRIDYNVEQTQTKVSEGLRQLQRAEMYQRKNRKMCIIMVLAAVTLFMLLLLIFTKL</sequence>
<dbReference type="PROSITE" id="PS50192">
    <property type="entry name" value="T_SNARE"/>
    <property type="match status" value="1"/>
</dbReference>
<dbReference type="InterPro" id="IPR000727">
    <property type="entry name" value="T_SNARE_dom"/>
</dbReference>
<comment type="subcellular location">
    <subcellularLocation>
        <location evidence="1">Golgi apparatus membrane</location>
        <topology evidence="1">Single-pass type IV membrane protein</topology>
    </subcellularLocation>
</comment>
<dbReference type="Pfam" id="PF05739">
    <property type="entry name" value="SNARE"/>
    <property type="match status" value="1"/>
</dbReference>
<evidence type="ECO:0000256" key="6">
    <source>
        <dbReference type="ARBA" id="ARBA00022989"/>
    </source>
</evidence>
<evidence type="ECO:0000256" key="9">
    <source>
        <dbReference type="ARBA" id="ARBA00023136"/>
    </source>
</evidence>
<evidence type="ECO:0000256" key="5">
    <source>
        <dbReference type="ARBA" id="ARBA00022927"/>
    </source>
</evidence>
<keyword evidence="3" id="KW-0813">Transport</keyword>
<dbReference type="PANTHER" id="PTHR19957">
    <property type="entry name" value="SYNTAXIN"/>
    <property type="match status" value="1"/>
</dbReference>
<feature type="domain" description="T-SNARE coiled-coil homology" evidence="11">
    <location>
        <begin position="260"/>
        <end position="322"/>
    </location>
</feature>
<dbReference type="FunFam" id="1.20.5.110:FF:000081">
    <property type="entry name" value="Syntaxin 16"/>
    <property type="match status" value="1"/>
</dbReference>
<evidence type="ECO:0000256" key="8">
    <source>
        <dbReference type="ARBA" id="ARBA00023054"/>
    </source>
</evidence>
<dbReference type="InterPro" id="IPR045242">
    <property type="entry name" value="Syntaxin"/>
</dbReference>
<dbReference type="InterPro" id="IPR006012">
    <property type="entry name" value="Syntaxin/epimorphin_CS"/>
</dbReference>
<accession>W8BX74</accession>
<evidence type="ECO:0000256" key="2">
    <source>
        <dbReference type="ARBA" id="ARBA00009063"/>
    </source>
</evidence>
<evidence type="ECO:0000259" key="11">
    <source>
        <dbReference type="PROSITE" id="PS50192"/>
    </source>
</evidence>
<dbReference type="AlphaFoldDB" id="W8BX74"/>
<evidence type="ECO:0000256" key="3">
    <source>
        <dbReference type="ARBA" id="ARBA00022448"/>
    </source>
</evidence>
<dbReference type="GO" id="GO:0000149">
    <property type="term" value="F:SNARE binding"/>
    <property type="evidence" value="ECO:0007669"/>
    <property type="project" value="TreeGrafter"/>
</dbReference>
<dbReference type="KEGG" id="ccat:101454572"/>
<dbReference type="Gene3D" id="1.20.58.70">
    <property type="match status" value="1"/>
</dbReference>
<dbReference type="CDD" id="cd15845">
    <property type="entry name" value="SNARE_syntaxin16"/>
    <property type="match status" value="1"/>
</dbReference>
<dbReference type="GO" id="GO:0006906">
    <property type="term" value="P:vesicle fusion"/>
    <property type="evidence" value="ECO:0007669"/>
    <property type="project" value="TreeGrafter"/>
</dbReference>
<keyword evidence="7" id="KW-0333">Golgi apparatus</keyword>
<keyword evidence="4 10" id="KW-0812">Transmembrane</keyword>
<keyword evidence="6 10" id="KW-1133">Transmembrane helix</keyword>
<dbReference type="PANTHER" id="PTHR19957:SF83">
    <property type="entry name" value="SYNTAXIN-16"/>
    <property type="match status" value="1"/>
</dbReference>
<dbReference type="OrthoDB" id="10251371at2759"/>
<keyword evidence="5" id="KW-0653">Protein transport</keyword>
<dbReference type="SMART" id="SM00397">
    <property type="entry name" value="t_SNARE"/>
    <property type="match status" value="1"/>
</dbReference>
<reference evidence="12" key="2">
    <citation type="journal article" date="2014" name="BMC Genomics">
        <title>A genomic perspective to assessing quality of mass-reared SIT flies used in Mediterranean fruit fly (Ceratitis capitata) eradication in California.</title>
        <authorList>
            <person name="Calla B."/>
            <person name="Hall B."/>
            <person name="Hou S."/>
            <person name="Geib S.M."/>
        </authorList>
    </citation>
    <scope>NUCLEOTIDE SEQUENCE</scope>
</reference>
<dbReference type="InterPro" id="IPR010989">
    <property type="entry name" value="SNARE"/>
</dbReference>
<dbReference type="SUPFAM" id="SSF47661">
    <property type="entry name" value="t-snare proteins"/>
    <property type="match status" value="1"/>
</dbReference>
<keyword evidence="9 10" id="KW-0472">Membrane</keyword>
<reference evidence="12" key="1">
    <citation type="submission" date="2013-07" db="EMBL/GenBank/DDBJ databases">
        <authorList>
            <person name="Geib S."/>
        </authorList>
    </citation>
    <scope>NUCLEOTIDE SEQUENCE</scope>
</reference>
<keyword evidence="8" id="KW-0175">Coiled coil</keyword>
<proteinExistence type="evidence at transcript level"/>
<feature type="transmembrane region" description="Helical" evidence="10">
    <location>
        <begin position="332"/>
        <end position="351"/>
    </location>
</feature>
<dbReference type="PROSITE" id="PS00914">
    <property type="entry name" value="SYNTAXIN"/>
    <property type="match status" value="1"/>
</dbReference>
<evidence type="ECO:0000256" key="10">
    <source>
        <dbReference type="SAM" id="Phobius"/>
    </source>
</evidence>
<dbReference type="GO" id="GO:0048278">
    <property type="term" value="P:vesicle docking"/>
    <property type="evidence" value="ECO:0007669"/>
    <property type="project" value="TreeGrafter"/>
</dbReference>
<comment type="similarity">
    <text evidence="2">Belongs to the syntaxin family.</text>
</comment>
<evidence type="ECO:0000256" key="7">
    <source>
        <dbReference type="ARBA" id="ARBA00023034"/>
    </source>
</evidence>
<dbReference type="GO" id="GO:0006886">
    <property type="term" value="P:intracellular protein transport"/>
    <property type="evidence" value="ECO:0007669"/>
    <property type="project" value="InterPro"/>
</dbReference>
<gene>
    <name evidence="12" type="primary">STX16</name>
</gene>
<evidence type="ECO:0000256" key="1">
    <source>
        <dbReference type="ARBA" id="ARBA00004409"/>
    </source>
</evidence>
<dbReference type="GO" id="GO:0005484">
    <property type="term" value="F:SNAP receptor activity"/>
    <property type="evidence" value="ECO:0007669"/>
    <property type="project" value="InterPro"/>
</dbReference>
<organism evidence="12">
    <name type="scientific">Ceratitis capitata</name>
    <name type="common">Mediterranean fruit fly</name>
    <name type="synonym">Tephritis capitata</name>
    <dbReference type="NCBI Taxonomy" id="7213"/>
    <lineage>
        <taxon>Eukaryota</taxon>
        <taxon>Metazoa</taxon>
        <taxon>Ecdysozoa</taxon>
        <taxon>Arthropoda</taxon>
        <taxon>Hexapoda</taxon>
        <taxon>Insecta</taxon>
        <taxon>Pterygota</taxon>
        <taxon>Neoptera</taxon>
        <taxon>Endopterygota</taxon>
        <taxon>Diptera</taxon>
        <taxon>Brachycera</taxon>
        <taxon>Muscomorpha</taxon>
        <taxon>Tephritoidea</taxon>
        <taxon>Tephritidae</taxon>
        <taxon>Ceratitis</taxon>
        <taxon>Ceratitis</taxon>
    </lineage>
</organism>
<protein>
    <submittedName>
        <fullName evidence="12">Syntaxin-16</fullName>
    </submittedName>
</protein>
<evidence type="ECO:0000256" key="4">
    <source>
        <dbReference type="ARBA" id="ARBA00022692"/>
    </source>
</evidence>